<keyword evidence="5" id="KW-0378">Hydrolase</keyword>
<evidence type="ECO:0000256" key="1">
    <source>
        <dbReference type="ARBA" id="ARBA00008136"/>
    </source>
</evidence>
<keyword evidence="8" id="KW-0456">Lyase</keyword>
<evidence type="ECO:0000256" key="6">
    <source>
        <dbReference type="ARBA" id="ARBA00023124"/>
    </source>
</evidence>
<reference evidence="12" key="1">
    <citation type="submission" date="2022-08" db="UniProtKB">
        <authorList>
            <consortium name="EnsemblMetazoa"/>
        </authorList>
    </citation>
    <scope>IDENTIFICATION</scope>
    <source>
        <strain evidence="12">EBRO</strain>
    </source>
</reference>
<dbReference type="Pfam" id="PF02586">
    <property type="entry name" value="SRAP"/>
    <property type="match status" value="1"/>
</dbReference>
<dbReference type="PANTHER" id="PTHR13604">
    <property type="entry name" value="DC12-RELATED"/>
    <property type="match status" value="1"/>
</dbReference>
<proteinExistence type="inferred from homology"/>
<evidence type="ECO:0000256" key="8">
    <source>
        <dbReference type="ARBA" id="ARBA00023239"/>
    </source>
</evidence>
<keyword evidence="7" id="KW-0238">DNA-binding</keyword>
<protein>
    <recommendedName>
        <fullName evidence="2">Abasic site processing protein HMCES</fullName>
    </recommendedName>
    <alternativeName>
        <fullName evidence="9">Embryonic stem cell-specific 5-hydroxymethylcytosine-binding protein</fullName>
    </alternativeName>
    <alternativeName>
        <fullName evidence="10">Peptidase HMCES</fullName>
    </alternativeName>
    <alternativeName>
        <fullName evidence="11">SRAP domain-containing protein 1</fullName>
    </alternativeName>
</protein>
<dbReference type="SUPFAM" id="SSF143081">
    <property type="entry name" value="BB1717-like"/>
    <property type="match status" value="1"/>
</dbReference>
<evidence type="ECO:0000256" key="5">
    <source>
        <dbReference type="ARBA" id="ARBA00022801"/>
    </source>
</evidence>
<dbReference type="InterPro" id="IPR036590">
    <property type="entry name" value="SRAP-like"/>
</dbReference>
<dbReference type="AlphaFoldDB" id="A0A182JLP6"/>
<dbReference type="GO" id="GO:0106300">
    <property type="term" value="P:protein-DNA covalent cross-linking repair"/>
    <property type="evidence" value="ECO:0007669"/>
    <property type="project" value="InterPro"/>
</dbReference>
<dbReference type="GO" id="GO:0008233">
    <property type="term" value="F:peptidase activity"/>
    <property type="evidence" value="ECO:0007669"/>
    <property type="project" value="UniProtKB-KW"/>
</dbReference>
<keyword evidence="6" id="KW-0190">Covalent protein-DNA linkage</keyword>
<dbReference type="GO" id="GO:0003697">
    <property type="term" value="F:single-stranded DNA binding"/>
    <property type="evidence" value="ECO:0007669"/>
    <property type="project" value="InterPro"/>
</dbReference>
<accession>A0A182JLP6</accession>
<dbReference type="PANTHER" id="PTHR13604:SF0">
    <property type="entry name" value="ABASIC SITE PROCESSING PROTEIN HMCES"/>
    <property type="match status" value="1"/>
</dbReference>
<sequence>MRCRQLDTSTSFSSIEGLYGPRSCSSPSSGPNSVTNHPKELECYCKYKKNEESKLKSPRYRNEFNCGKKYQPSYNVAPTDVTPVLVSAVHFDEAADSADRLLVPMMWGMVPRWHKGDYRKHGLTTNNCRLEGLAFSKLYGPPLATGQRCVILCEGFYEWQTVKPMKVSERPAFYVHMPQSEKVKMEDKQTWNADGGQLQLLRIAGLFDVWDDEHGDKLYSYTVITFETEAKKAKKFGSLLHVPQQTGQIPFANDETTLDSEGDGLREAVQPEAGAPGSDTGGGGFCDDPVAVVARIAHWWRHLAPGRSYTLPAPLSLNVDDGFDRLDDADGHSLTHVAHGESTQRRELLEALDAQRLAWHQVDDGGVAGLDRLRVFLRDLARAAVALLLDLGKLARDVSGVAIEHRRVAVRDLSRVVQDNDLHWEGK</sequence>
<keyword evidence="4" id="KW-0227">DNA damage</keyword>
<organism evidence="12">
    <name type="scientific">Anopheles atroparvus</name>
    <name type="common">European mosquito</name>
    <dbReference type="NCBI Taxonomy" id="41427"/>
    <lineage>
        <taxon>Eukaryota</taxon>
        <taxon>Metazoa</taxon>
        <taxon>Ecdysozoa</taxon>
        <taxon>Arthropoda</taxon>
        <taxon>Hexapoda</taxon>
        <taxon>Insecta</taxon>
        <taxon>Pterygota</taxon>
        <taxon>Neoptera</taxon>
        <taxon>Endopterygota</taxon>
        <taxon>Diptera</taxon>
        <taxon>Nematocera</taxon>
        <taxon>Culicoidea</taxon>
        <taxon>Culicidae</taxon>
        <taxon>Anophelinae</taxon>
        <taxon>Anopheles</taxon>
    </lineage>
</organism>
<evidence type="ECO:0000256" key="2">
    <source>
        <dbReference type="ARBA" id="ARBA00015888"/>
    </source>
</evidence>
<dbReference type="Gene3D" id="3.90.1680.10">
    <property type="entry name" value="SOS response associated peptidase-like"/>
    <property type="match status" value="1"/>
</dbReference>
<dbReference type="GO" id="GO:0006508">
    <property type="term" value="P:proteolysis"/>
    <property type="evidence" value="ECO:0007669"/>
    <property type="project" value="UniProtKB-KW"/>
</dbReference>
<evidence type="ECO:0000313" key="12">
    <source>
        <dbReference type="EnsemblMetazoa" id="AATE020412-PA.1"/>
    </source>
</evidence>
<dbReference type="InterPro" id="IPR003738">
    <property type="entry name" value="SRAP"/>
</dbReference>
<keyword evidence="3" id="KW-0645">Protease</keyword>
<dbReference type="STRING" id="41427.A0A182JLP6"/>
<comment type="similarity">
    <text evidence="1">Belongs to the SOS response-associated peptidase family.</text>
</comment>
<evidence type="ECO:0000256" key="11">
    <source>
        <dbReference type="ARBA" id="ARBA00031130"/>
    </source>
</evidence>
<dbReference type="GO" id="GO:0016829">
    <property type="term" value="F:lyase activity"/>
    <property type="evidence" value="ECO:0007669"/>
    <property type="project" value="UniProtKB-KW"/>
</dbReference>
<dbReference type="VEuPathDB" id="VectorBase:AATE020412"/>
<dbReference type="EnsemblMetazoa" id="AATE020412-RA">
    <property type="protein sequence ID" value="AATE020412-PA.1"/>
    <property type="gene ID" value="AATE020412"/>
</dbReference>
<evidence type="ECO:0000256" key="9">
    <source>
        <dbReference type="ARBA" id="ARBA00030390"/>
    </source>
</evidence>
<evidence type="ECO:0000256" key="10">
    <source>
        <dbReference type="ARBA" id="ARBA00030898"/>
    </source>
</evidence>
<name>A0A182JLP6_ANOAO</name>
<evidence type="ECO:0000256" key="7">
    <source>
        <dbReference type="ARBA" id="ARBA00023125"/>
    </source>
</evidence>
<evidence type="ECO:0000256" key="4">
    <source>
        <dbReference type="ARBA" id="ARBA00022763"/>
    </source>
</evidence>
<evidence type="ECO:0000256" key="3">
    <source>
        <dbReference type="ARBA" id="ARBA00022670"/>
    </source>
</evidence>